<protein>
    <submittedName>
        <fullName evidence="1">Uncharacterized protein</fullName>
    </submittedName>
</protein>
<reference evidence="1 2" key="1">
    <citation type="submission" date="2022-12" db="EMBL/GenBank/DDBJ databases">
        <title>Chromosome-scale assembly of the Ensete ventricosum genome.</title>
        <authorList>
            <person name="Dussert Y."/>
            <person name="Stocks J."/>
            <person name="Wendawek A."/>
            <person name="Woldeyes F."/>
            <person name="Nichols R.A."/>
            <person name="Borrell J.S."/>
        </authorList>
    </citation>
    <scope>NUCLEOTIDE SEQUENCE [LARGE SCALE GENOMIC DNA]</scope>
    <source>
        <strain evidence="2">cv. Maze</strain>
        <tissue evidence="1">Seeds</tissue>
    </source>
</reference>
<dbReference type="AlphaFoldDB" id="A0AAV8RRG5"/>
<comment type="caution">
    <text evidence="1">The sequence shown here is derived from an EMBL/GenBank/DDBJ whole genome shotgun (WGS) entry which is preliminary data.</text>
</comment>
<organism evidence="1 2">
    <name type="scientific">Ensete ventricosum</name>
    <name type="common">Abyssinian banana</name>
    <name type="synonym">Musa ensete</name>
    <dbReference type="NCBI Taxonomy" id="4639"/>
    <lineage>
        <taxon>Eukaryota</taxon>
        <taxon>Viridiplantae</taxon>
        <taxon>Streptophyta</taxon>
        <taxon>Embryophyta</taxon>
        <taxon>Tracheophyta</taxon>
        <taxon>Spermatophyta</taxon>
        <taxon>Magnoliopsida</taxon>
        <taxon>Liliopsida</taxon>
        <taxon>Zingiberales</taxon>
        <taxon>Musaceae</taxon>
        <taxon>Ensete</taxon>
    </lineage>
</organism>
<sequence>MGSGRCGVDTRRCWVLSRHGSVKRGGRVARDGWAGRRATASRGCVTATEASGAPPETVAETRGLQIKFEVMEKDPRQRHA</sequence>
<name>A0AAV8RRG5_ENSVE</name>
<accession>A0AAV8RRG5</accession>
<dbReference type="Proteomes" id="UP001222027">
    <property type="component" value="Unassembled WGS sequence"/>
</dbReference>
<evidence type="ECO:0000313" key="2">
    <source>
        <dbReference type="Proteomes" id="UP001222027"/>
    </source>
</evidence>
<dbReference type="EMBL" id="JAQQAF010000002">
    <property type="protein sequence ID" value="KAJ8504540.1"/>
    <property type="molecule type" value="Genomic_DNA"/>
</dbReference>
<proteinExistence type="predicted"/>
<evidence type="ECO:0000313" key="1">
    <source>
        <dbReference type="EMBL" id="KAJ8504540.1"/>
    </source>
</evidence>
<gene>
    <name evidence="1" type="ORF">OPV22_005426</name>
</gene>
<keyword evidence="2" id="KW-1185">Reference proteome</keyword>